<evidence type="ECO:0000256" key="1">
    <source>
        <dbReference type="ARBA" id="ARBA00004141"/>
    </source>
</evidence>
<feature type="transmembrane region" description="Helical" evidence="5">
    <location>
        <begin position="74"/>
        <end position="94"/>
    </location>
</feature>
<dbReference type="GeneID" id="136815562"/>
<dbReference type="InterPro" id="IPR004031">
    <property type="entry name" value="PMP22/EMP/MP20/Claudin"/>
</dbReference>
<dbReference type="Proteomes" id="UP000594262">
    <property type="component" value="Unplaced"/>
</dbReference>
<evidence type="ECO:0000256" key="2">
    <source>
        <dbReference type="ARBA" id="ARBA00022692"/>
    </source>
</evidence>
<feature type="transmembrane region" description="Helical" evidence="5">
    <location>
        <begin position="106"/>
        <end position="127"/>
    </location>
</feature>
<feature type="transmembrane region" description="Helical" evidence="5">
    <location>
        <begin position="12"/>
        <end position="33"/>
    </location>
</feature>
<feature type="transmembrane region" description="Helical" evidence="5">
    <location>
        <begin position="139"/>
        <end position="163"/>
    </location>
</feature>
<accession>A0A7M5WWX3</accession>
<dbReference type="Gene3D" id="1.20.140.150">
    <property type="match status" value="1"/>
</dbReference>
<name>A0A7M5WWX3_9CNID</name>
<keyword evidence="2 5" id="KW-0812">Transmembrane</keyword>
<dbReference type="AlphaFoldDB" id="A0A7M5WWX3"/>
<keyword evidence="7" id="KW-1185">Reference proteome</keyword>
<evidence type="ECO:0000313" key="7">
    <source>
        <dbReference type="Proteomes" id="UP000594262"/>
    </source>
</evidence>
<organism evidence="6 7">
    <name type="scientific">Clytia hemisphaerica</name>
    <dbReference type="NCBI Taxonomy" id="252671"/>
    <lineage>
        <taxon>Eukaryota</taxon>
        <taxon>Metazoa</taxon>
        <taxon>Cnidaria</taxon>
        <taxon>Hydrozoa</taxon>
        <taxon>Hydroidolina</taxon>
        <taxon>Leptothecata</taxon>
        <taxon>Obeliida</taxon>
        <taxon>Clytiidae</taxon>
        <taxon>Clytia</taxon>
    </lineage>
</organism>
<evidence type="ECO:0000256" key="3">
    <source>
        <dbReference type="ARBA" id="ARBA00022989"/>
    </source>
</evidence>
<dbReference type="OrthoDB" id="6031641at2759"/>
<keyword evidence="3 5" id="KW-1133">Transmembrane helix</keyword>
<dbReference type="Pfam" id="PF00822">
    <property type="entry name" value="PMP22_Claudin"/>
    <property type="match status" value="1"/>
</dbReference>
<reference evidence="6" key="1">
    <citation type="submission" date="2021-01" db="UniProtKB">
        <authorList>
            <consortium name="EnsemblMetazoa"/>
        </authorList>
    </citation>
    <scope>IDENTIFICATION</scope>
</reference>
<sequence>MSCFRAVRYSVAVLVVLTLGLFVAAGVLDYWWVKKIFSSEYRNGLWRNCNPLTGCKVRKNLMKLKDGIDLNLDIIILALAGGALGALIHLILILRTMCQGKPSKKSILVGSIFLFIGVGSGIFGLVWALLKVSDKDQSYAMFCLYGANGLGLITFVLSCVLLCTRVTRSSYNDDEIAMLQR</sequence>
<evidence type="ECO:0000256" key="4">
    <source>
        <dbReference type="ARBA" id="ARBA00023136"/>
    </source>
</evidence>
<proteinExistence type="predicted"/>
<dbReference type="GO" id="GO:0016020">
    <property type="term" value="C:membrane"/>
    <property type="evidence" value="ECO:0007669"/>
    <property type="project" value="UniProtKB-SubCell"/>
</dbReference>
<comment type="subcellular location">
    <subcellularLocation>
        <location evidence="1">Membrane</location>
        <topology evidence="1">Multi-pass membrane protein</topology>
    </subcellularLocation>
</comment>
<keyword evidence="4 5" id="KW-0472">Membrane</keyword>
<evidence type="ECO:0000256" key="5">
    <source>
        <dbReference type="SAM" id="Phobius"/>
    </source>
</evidence>
<dbReference type="EnsemblMetazoa" id="CLYHEMT014443.3">
    <property type="protein sequence ID" value="CLYHEMP014443.3"/>
    <property type="gene ID" value="CLYHEMG014443"/>
</dbReference>
<evidence type="ECO:0000313" key="6">
    <source>
        <dbReference type="EnsemblMetazoa" id="CLYHEMP014443.3"/>
    </source>
</evidence>
<dbReference type="RefSeq" id="XP_066928114.1">
    <property type="nucleotide sequence ID" value="XM_067072013.1"/>
</dbReference>
<protein>
    <submittedName>
        <fullName evidence="6">Uncharacterized protein</fullName>
    </submittedName>
</protein>